<dbReference type="AlphaFoldDB" id="A0A0W0XM27"/>
<proteinExistence type="predicted"/>
<sequence>MTTRKGNAACIGLFLVSLLASFNCQAWSAVSVGVGWYGGNTHYHPGYGPRAYYYGPGPYWGPPVPNVIINVPVENYYVPRCQEYEVCDNYYDECWIERRCN</sequence>
<organism evidence="2 3">
    <name type="scientific">Legionella rubrilucens</name>
    <dbReference type="NCBI Taxonomy" id="458"/>
    <lineage>
        <taxon>Bacteria</taxon>
        <taxon>Pseudomonadati</taxon>
        <taxon>Pseudomonadota</taxon>
        <taxon>Gammaproteobacteria</taxon>
        <taxon>Legionellales</taxon>
        <taxon>Legionellaceae</taxon>
        <taxon>Legionella</taxon>
    </lineage>
</organism>
<gene>
    <name evidence="2" type="ORF">Lrub_2538</name>
</gene>
<keyword evidence="3" id="KW-1185">Reference proteome</keyword>
<evidence type="ECO:0000313" key="3">
    <source>
        <dbReference type="Proteomes" id="UP000054608"/>
    </source>
</evidence>
<keyword evidence="1" id="KW-0732">Signal</keyword>
<name>A0A0W0XM27_9GAMM</name>
<feature type="chain" id="PRO_5006916646" description="Glycine-rich protein" evidence="1">
    <location>
        <begin position="27"/>
        <end position="101"/>
    </location>
</feature>
<accession>A0A0W0XM27</accession>
<dbReference type="STRING" id="458.Lrub_2538"/>
<feature type="signal peptide" evidence="1">
    <location>
        <begin position="1"/>
        <end position="26"/>
    </location>
</feature>
<evidence type="ECO:0008006" key="4">
    <source>
        <dbReference type="Google" id="ProtNLM"/>
    </source>
</evidence>
<dbReference type="RefSeq" id="WP_058532504.1">
    <property type="nucleotide sequence ID" value="NZ_CAAAIN010000004.1"/>
</dbReference>
<dbReference type="EMBL" id="LNYT01000022">
    <property type="protein sequence ID" value="KTD45741.1"/>
    <property type="molecule type" value="Genomic_DNA"/>
</dbReference>
<comment type="caution">
    <text evidence="2">The sequence shown here is derived from an EMBL/GenBank/DDBJ whole genome shotgun (WGS) entry which is preliminary data.</text>
</comment>
<dbReference type="Proteomes" id="UP000054608">
    <property type="component" value="Unassembled WGS sequence"/>
</dbReference>
<evidence type="ECO:0000256" key="1">
    <source>
        <dbReference type="SAM" id="SignalP"/>
    </source>
</evidence>
<reference evidence="2 3" key="1">
    <citation type="submission" date="2015-11" db="EMBL/GenBank/DDBJ databases">
        <title>Genomic analysis of 38 Legionella species identifies large and diverse effector repertoires.</title>
        <authorList>
            <person name="Burstein D."/>
            <person name="Amaro F."/>
            <person name="Zusman T."/>
            <person name="Lifshitz Z."/>
            <person name="Cohen O."/>
            <person name="Gilbert J.A."/>
            <person name="Pupko T."/>
            <person name="Shuman H.A."/>
            <person name="Segal G."/>
        </authorList>
    </citation>
    <scope>NUCLEOTIDE SEQUENCE [LARGE SCALE GENOMIC DNA]</scope>
    <source>
        <strain evidence="2 3">WA-270A-C2</strain>
    </source>
</reference>
<evidence type="ECO:0000313" key="2">
    <source>
        <dbReference type="EMBL" id="KTD45741.1"/>
    </source>
</evidence>
<dbReference type="PATRIC" id="fig|458.5.peg.2642"/>
<protein>
    <recommendedName>
        <fullName evidence="4">Glycine-rich protein</fullName>
    </recommendedName>
</protein>
<dbReference type="OrthoDB" id="5652314at2"/>